<dbReference type="Proteomes" id="UP000214747">
    <property type="component" value="Unassembled WGS sequence"/>
</dbReference>
<accession>A0A225SQV6</accession>
<proteinExistence type="predicted"/>
<evidence type="ECO:0000313" key="1">
    <source>
        <dbReference type="EMBL" id="OWY32894.1"/>
    </source>
</evidence>
<organism evidence="1 2">
    <name type="scientific">Herbaspirillum aquaticum</name>
    <dbReference type="NCBI Taxonomy" id="568783"/>
    <lineage>
        <taxon>Bacteria</taxon>
        <taxon>Pseudomonadati</taxon>
        <taxon>Pseudomonadota</taxon>
        <taxon>Betaproteobacteria</taxon>
        <taxon>Burkholderiales</taxon>
        <taxon>Oxalobacteraceae</taxon>
        <taxon>Herbaspirillum</taxon>
    </lineage>
</organism>
<keyword evidence="2" id="KW-1185">Reference proteome</keyword>
<dbReference type="EMBL" id="NJGV01000022">
    <property type="protein sequence ID" value="OWY32894.1"/>
    <property type="molecule type" value="Genomic_DNA"/>
</dbReference>
<reference evidence="1 2" key="1">
    <citation type="journal article" date="2010" name="Int. J. Syst. Evol. Microbiol.">
        <title>Reclassification of Herbaspirillum putei as a later heterotypic synonym of Herbaspirillum huttiense, with the description of H. huttiense subsp. huttiense subsp. nov. and H. huttiense subsp. putei subsp. nov., comb. nov., and description of Herbaspirillum aquaticum sp. nov.</title>
        <authorList>
            <person name="Dobritsa A.P."/>
            <person name="Reddy M.C."/>
            <person name="Samadpour M."/>
        </authorList>
    </citation>
    <scope>NUCLEOTIDE SEQUENCE [LARGE SCALE GENOMIC DNA]</scope>
    <source>
        <strain evidence="1 2">IEH 4430</strain>
    </source>
</reference>
<evidence type="ECO:0000313" key="2">
    <source>
        <dbReference type="Proteomes" id="UP000214747"/>
    </source>
</evidence>
<protein>
    <submittedName>
        <fullName evidence="1">Uncharacterized protein</fullName>
    </submittedName>
</protein>
<sequence>MPLYDGSHSLIRSNLMLIARGERAKVIAIGKLTALQHDVLNAQRISADLPRLLDPEILFLGRHLFSSRHADGYSIEDMVEQIASALSAQAEVVPTKKMSALCNPRPRDDGYGNRVNDVAVLELSARKPKAELFSTIPRGDWVKPRQCP</sequence>
<gene>
    <name evidence="1" type="ORF">CEJ45_19565</name>
</gene>
<comment type="caution">
    <text evidence="1">The sequence shown here is derived from an EMBL/GenBank/DDBJ whole genome shotgun (WGS) entry which is preliminary data.</text>
</comment>
<dbReference type="AlphaFoldDB" id="A0A225SQV6"/>
<name>A0A225SQV6_9BURK</name>